<dbReference type="GO" id="GO:0008408">
    <property type="term" value="F:3'-5' exonuclease activity"/>
    <property type="evidence" value="ECO:0007669"/>
    <property type="project" value="InterPro"/>
</dbReference>
<keyword evidence="4 7" id="KW-0540">Nuclease</keyword>
<accession>A0A1D3TPJ2</accession>
<dbReference type="AlphaFoldDB" id="A0A1D3TPJ2"/>
<dbReference type="GO" id="GO:0006310">
    <property type="term" value="P:DNA recombination"/>
    <property type="evidence" value="ECO:0007669"/>
    <property type="project" value="UniProtKB-KW"/>
</dbReference>
<gene>
    <name evidence="7" type="primary">sbcD</name>
    <name evidence="10" type="ORF">SAMN05421730_1001518</name>
</gene>
<evidence type="ECO:0000256" key="1">
    <source>
        <dbReference type="ARBA" id="ARBA00010555"/>
    </source>
</evidence>
<evidence type="ECO:0000256" key="7">
    <source>
        <dbReference type="RuleBase" id="RU363069"/>
    </source>
</evidence>
<reference evidence="10 11" key="1">
    <citation type="submission" date="2016-09" db="EMBL/GenBank/DDBJ databases">
        <authorList>
            <person name="Capua I."/>
            <person name="De Benedictis P."/>
            <person name="Joannis T."/>
            <person name="Lombin L.H."/>
            <person name="Cattoli G."/>
        </authorList>
    </citation>
    <scope>NUCLEOTIDE SEQUENCE [LARGE SCALE GENOMIC DNA]</scope>
    <source>
        <strain evidence="10 11">GluBS11</strain>
    </source>
</reference>
<keyword evidence="7" id="KW-0255">Endonuclease</keyword>
<comment type="function">
    <text evidence="7">SbcCD cleaves DNA hairpin structures. These structures can inhibit DNA replication and are intermediates in certain DNA recombination reactions. The complex acts as a 3'-&gt;5' double strand exonuclease that can open hairpins. It also has a 5' single-strand endonuclease activity.</text>
</comment>
<protein>
    <recommendedName>
        <fullName evidence="3 7">Nuclease SbcCD subunit D</fullName>
    </recommendedName>
</protein>
<dbReference type="PANTHER" id="PTHR30337:SF0">
    <property type="entry name" value="NUCLEASE SBCCD SUBUNIT D"/>
    <property type="match status" value="1"/>
</dbReference>
<dbReference type="PANTHER" id="PTHR30337">
    <property type="entry name" value="COMPONENT OF ATP-DEPENDENT DSDNA EXONUCLEASE"/>
    <property type="match status" value="1"/>
</dbReference>
<comment type="similarity">
    <text evidence="1 7">Belongs to the SbcD family.</text>
</comment>
<dbReference type="Proteomes" id="UP000199315">
    <property type="component" value="Unassembled WGS sequence"/>
</dbReference>
<dbReference type="InterPro" id="IPR029052">
    <property type="entry name" value="Metallo-depent_PP-like"/>
</dbReference>
<dbReference type="InterPro" id="IPR050535">
    <property type="entry name" value="DNA_Repair-Maintenance_Comp"/>
</dbReference>
<dbReference type="EMBL" id="FMKA01000001">
    <property type="protein sequence ID" value="SCP95376.1"/>
    <property type="molecule type" value="Genomic_DNA"/>
</dbReference>
<evidence type="ECO:0000313" key="10">
    <source>
        <dbReference type="EMBL" id="SCP95376.1"/>
    </source>
</evidence>
<dbReference type="STRING" id="1619234.SAMN05421730_1001518"/>
<dbReference type="GO" id="GO:0006260">
    <property type="term" value="P:DNA replication"/>
    <property type="evidence" value="ECO:0007669"/>
    <property type="project" value="UniProtKB-KW"/>
</dbReference>
<sequence>MKLLHLSDLHIGKRVNEFSMLEDQEYILTKIINIVDEEAPDAVLICGDVYDKSVPSAEAVALFDEFLVRLSKRNLKTFVISGNHDSPERIAFGARLMDASGVYMSPVYSKDIEPVKLEDKHGDVNIYMLPFIKPAHVRAHFPESTIESYTDAVQTAIDHLGVNKAERNILLTHQFVTGSERSESEDISVGGSDNISAFVFDVFDYVALGHIHKPQSIGRETLRYSGTPLKYSFSEAGHKKSVTVIDMEEKGSVSIHTADLIPKRDMREIKGTYMELTAKSFYSALNIEDYYHITLTDEEDVLDAMNKLRVIYKNIMKLDYDNKRTRKGAVINGISDLESKSPLELVSEFYELQNNQPVSEEQKTFLSDLIEKIWEEDK</sequence>
<keyword evidence="11" id="KW-1185">Reference proteome</keyword>
<dbReference type="InterPro" id="IPR004843">
    <property type="entry name" value="Calcineurin-like_PHP"/>
</dbReference>
<keyword evidence="5 7" id="KW-0378">Hydrolase</keyword>
<evidence type="ECO:0000256" key="2">
    <source>
        <dbReference type="ARBA" id="ARBA00011322"/>
    </source>
</evidence>
<keyword evidence="7" id="KW-0233">DNA recombination</keyword>
<dbReference type="GO" id="GO:0004519">
    <property type="term" value="F:endonuclease activity"/>
    <property type="evidence" value="ECO:0007669"/>
    <property type="project" value="UniProtKB-KW"/>
</dbReference>
<name>A0A1D3TPJ2_9FIRM</name>
<dbReference type="InterPro" id="IPR026843">
    <property type="entry name" value="SbcD_C"/>
</dbReference>
<evidence type="ECO:0000259" key="9">
    <source>
        <dbReference type="Pfam" id="PF12320"/>
    </source>
</evidence>
<evidence type="ECO:0000256" key="5">
    <source>
        <dbReference type="ARBA" id="ARBA00022801"/>
    </source>
</evidence>
<organism evidence="10 11">
    <name type="scientific">Anaerobium acetethylicum</name>
    <dbReference type="NCBI Taxonomy" id="1619234"/>
    <lineage>
        <taxon>Bacteria</taxon>
        <taxon>Bacillati</taxon>
        <taxon>Bacillota</taxon>
        <taxon>Clostridia</taxon>
        <taxon>Lachnospirales</taxon>
        <taxon>Lachnospiraceae</taxon>
        <taxon>Anaerobium</taxon>
    </lineage>
</organism>
<keyword evidence="7" id="KW-0235">DNA replication</keyword>
<dbReference type="CDD" id="cd00840">
    <property type="entry name" value="MPP_Mre11_N"/>
    <property type="match status" value="1"/>
</dbReference>
<dbReference type="RefSeq" id="WP_091229592.1">
    <property type="nucleotide sequence ID" value="NZ_FMKA01000001.1"/>
</dbReference>
<comment type="subunit">
    <text evidence="2 7">Heterodimer of SbcC and SbcD.</text>
</comment>
<evidence type="ECO:0000256" key="3">
    <source>
        <dbReference type="ARBA" id="ARBA00013365"/>
    </source>
</evidence>
<dbReference type="Pfam" id="PF12320">
    <property type="entry name" value="SbcD_C"/>
    <property type="match status" value="1"/>
</dbReference>
<dbReference type="NCBIfam" id="TIGR00619">
    <property type="entry name" value="sbcd"/>
    <property type="match status" value="1"/>
</dbReference>
<evidence type="ECO:0000256" key="6">
    <source>
        <dbReference type="ARBA" id="ARBA00022839"/>
    </source>
</evidence>
<dbReference type="InterPro" id="IPR004593">
    <property type="entry name" value="SbcD"/>
</dbReference>
<evidence type="ECO:0000313" key="11">
    <source>
        <dbReference type="Proteomes" id="UP000199315"/>
    </source>
</evidence>
<feature type="domain" description="Calcineurin-like phosphoesterase" evidence="8">
    <location>
        <begin position="1"/>
        <end position="214"/>
    </location>
</feature>
<evidence type="ECO:0000259" key="8">
    <source>
        <dbReference type="Pfam" id="PF00149"/>
    </source>
</evidence>
<feature type="domain" description="Nuclease SbcCD subunit D C-terminal" evidence="9">
    <location>
        <begin position="262"/>
        <end position="353"/>
    </location>
</feature>
<dbReference type="Pfam" id="PF00149">
    <property type="entry name" value="Metallophos"/>
    <property type="match status" value="1"/>
</dbReference>
<proteinExistence type="inferred from homology"/>
<keyword evidence="6 7" id="KW-0269">Exonuclease</keyword>
<dbReference type="Gene3D" id="3.60.21.10">
    <property type="match status" value="1"/>
</dbReference>
<dbReference type="OrthoDB" id="9773856at2"/>
<evidence type="ECO:0000256" key="4">
    <source>
        <dbReference type="ARBA" id="ARBA00022722"/>
    </source>
</evidence>
<dbReference type="SUPFAM" id="SSF56300">
    <property type="entry name" value="Metallo-dependent phosphatases"/>
    <property type="match status" value="1"/>
</dbReference>
<dbReference type="InterPro" id="IPR041796">
    <property type="entry name" value="Mre11_N"/>
</dbReference>